<name>A0A376CP23_9CORY</name>
<proteinExistence type="predicted"/>
<dbReference type="AlphaFoldDB" id="A0A376CP23"/>
<reference evidence="1 2" key="1">
    <citation type="submission" date="2018-06" db="EMBL/GenBank/DDBJ databases">
        <authorList>
            <consortium name="Pathogen Informatics"/>
            <person name="Doyle S."/>
        </authorList>
    </citation>
    <scope>NUCLEOTIDE SEQUENCE [LARGE SCALE GENOMIC DNA]</scope>
    <source>
        <strain evidence="1 2">NCTC11862</strain>
    </source>
</reference>
<evidence type="ECO:0000313" key="1">
    <source>
        <dbReference type="EMBL" id="STC70032.1"/>
    </source>
</evidence>
<protein>
    <submittedName>
        <fullName evidence="1">Uncharacterized protein</fullName>
    </submittedName>
</protein>
<sequence length="54" mass="6107">MQADLRPFRRLVATSVQDHKATFDAHSLQILDTKPQDACIAGTLKPIEQMNQEQ</sequence>
<keyword evidence="2" id="KW-1185">Reference proteome</keyword>
<gene>
    <name evidence="1" type="ORF">NCTC11862_01838</name>
</gene>
<evidence type="ECO:0000313" key="2">
    <source>
        <dbReference type="Proteomes" id="UP000254467"/>
    </source>
</evidence>
<accession>A0A376CP23</accession>
<dbReference type="STRING" id="35756.GCA_001044155_00226"/>
<dbReference type="EMBL" id="UFXQ01000001">
    <property type="protein sequence ID" value="STC70032.1"/>
    <property type="molecule type" value="Genomic_DNA"/>
</dbReference>
<organism evidence="1 2">
    <name type="scientific">Corynebacterium pilosum</name>
    <dbReference type="NCBI Taxonomy" id="35756"/>
    <lineage>
        <taxon>Bacteria</taxon>
        <taxon>Bacillati</taxon>
        <taxon>Actinomycetota</taxon>
        <taxon>Actinomycetes</taxon>
        <taxon>Mycobacteriales</taxon>
        <taxon>Corynebacteriaceae</taxon>
        <taxon>Corynebacterium</taxon>
    </lineage>
</organism>
<dbReference type="Proteomes" id="UP000254467">
    <property type="component" value="Unassembled WGS sequence"/>
</dbReference>